<proteinExistence type="predicted"/>
<organism evidence="1 2">
    <name type="scientific">Drosophila gunungcola</name>
    <name type="common">fruit fly</name>
    <dbReference type="NCBI Taxonomy" id="103775"/>
    <lineage>
        <taxon>Eukaryota</taxon>
        <taxon>Metazoa</taxon>
        <taxon>Ecdysozoa</taxon>
        <taxon>Arthropoda</taxon>
        <taxon>Hexapoda</taxon>
        <taxon>Insecta</taxon>
        <taxon>Pterygota</taxon>
        <taxon>Neoptera</taxon>
        <taxon>Endopterygota</taxon>
        <taxon>Diptera</taxon>
        <taxon>Brachycera</taxon>
        <taxon>Muscomorpha</taxon>
        <taxon>Ephydroidea</taxon>
        <taxon>Drosophilidae</taxon>
        <taxon>Drosophila</taxon>
        <taxon>Sophophora</taxon>
    </lineage>
</organism>
<dbReference type="EMBL" id="JAMKOV010000002">
    <property type="protein sequence ID" value="KAI8042268.1"/>
    <property type="molecule type" value="Genomic_DNA"/>
</dbReference>
<sequence>MLQCRSDRNAIEWRAERDTRVGQPEFANSVPEFILASSRSMGSEALSMMMTMPLTMTMPKPLQNRIKSPLKKATGGGLKSGELASICSTFMNMQTYKRKSNEGLANLKYPWVE</sequence>
<evidence type="ECO:0000313" key="2">
    <source>
        <dbReference type="Proteomes" id="UP001059596"/>
    </source>
</evidence>
<accession>A0A9P9YSV7</accession>
<dbReference type="AlphaFoldDB" id="A0A9P9YSV7"/>
<feature type="non-terminal residue" evidence="1">
    <location>
        <position position="113"/>
    </location>
</feature>
<gene>
    <name evidence="1" type="ORF">M5D96_003570</name>
</gene>
<reference evidence="1" key="1">
    <citation type="journal article" date="2023" name="Genome Biol. Evol.">
        <title>Long-read-based Genome Assembly of Drosophila gunungcola Reveals Fewer Chemosensory Genes in Flower-breeding Species.</title>
        <authorList>
            <person name="Negi A."/>
            <person name="Liao B.Y."/>
            <person name="Yeh S.D."/>
        </authorList>
    </citation>
    <scope>NUCLEOTIDE SEQUENCE</scope>
    <source>
        <strain evidence="1">Sukarami</strain>
    </source>
</reference>
<evidence type="ECO:0000313" key="1">
    <source>
        <dbReference type="EMBL" id="KAI8042268.1"/>
    </source>
</evidence>
<name>A0A9P9YSV7_9MUSC</name>
<protein>
    <submittedName>
        <fullName evidence="1">Uncharacterized protein</fullName>
    </submittedName>
</protein>
<dbReference type="Proteomes" id="UP001059596">
    <property type="component" value="Unassembled WGS sequence"/>
</dbReference>
<comment type="caution">
    <text evidence="1">The sequence shown here is derived from an EMBL/GenBank/DDBJ whole genome shotgun (WGS) entry which is preliminary data.</text>
</comment>
<keyword evidence="2" id="KW-1185">Reference proteome</keyword>